<dbReference type="GO" id="GO:0005634">
    <property type="term" value="C:nucleus"/>
    <property type="evidence" value="ECO:0007669"/>
    <property type="project" value="TreeGrafter"/>
</dbReference>
<feature type="region of interest" description="Disordered" evidence="2">
    <location>
        <begin position="20"/>
        <end position="43"/>
    </location>
</feature>
<feature type="region of interest" description="Disordered" evidence="2">
    <location>
        <begin position="215"/>
        <end position="236"/>
    </location>
</feature>
<dbReference type="CDD" id="cd06464">
    <property type="entry name" value="ACD_sHsps-like"/>
    <property type="match status" value="3"/>
</dbReference>
<evidence type="ECO:0000259" key="3">
    <source>
        <dbReference type="PROSITE" id="PS01031"/>
    </source>
</evidence>
<feature type="domain" description="SHSP" evidence="3">
    <location>
        <begin position="489"/>
        <end position="613"/>
    </location>
</feature>
<dbReference type="Proteomes" id="UP000325577">
    <property type="component" value="Linkage Group LG15"/>
</dbReference>
<dbReference type="InterPro" id="IPR002068">
    <property type="entry name" value="A-crystallin/Hsp20_dom"/>
</dbReference>
<feature type="region of interest" description="Disordered" evidence="2">
    <location>
        <begin position="413"/>
        <end position="434"/>
    </location>
</feature>
<name>A0A5J5B874_9ASTE</name>
<dbReference type="FunFam" id="2.60.40.790:FF:000049">
    <property type="entry name" value="Increased DNA methylation 3"/>
    <property type="match status" value="2"/>
</dbReference>
<feature type="domain" description="SHSP" evidence="3">
    <location>
        <begin position="90"/>
        <end position="216"/>
    </location>
</feature>
<organism evidence="4 5">
    <name type="scientific">Nyssa sinensis</name>
    <dbReference type="NCBI Taxonomy" id="561372"/>
    <lineage>
        <taxon>Eukaryota</taxon>
        <taxon>Viridiplantae</taxon>
        <taxon>Streptophyta</taxon>
        <taxon>Embryophyta</taxon>
        <taxon>Tracheophyta</taxon>
        <taxon>Spermatophyta</taxon>
        <taxon>Magnoliopsida</taxon>
        <taxon>eudicotyledons</taxon>
        <taxon>Gunneridae</taxon>
        <taxon>Pentapetalae</taxon>
        <taxon>asterids</taxon>
        <taxon>Cornales</taxon>
        <taxon>Nyssaceae</taxon>
        <taxon>Nyssa</taxon>
    </lineage>
</organism>
<dbReference type="SUPFAM" id="SSF49764">
    <property type="entry name" value="HSP20-like chaperones"/>
    <property type="match status" value="2"/>
</dbReference>
<dbReference type="InterPro" id="IPR039321">
    <property type="entry name" value="IDM2/3-like"/>
</dbReference>
<dbReference type="PANTHER" id="PTHR34661:SF1">
    <property type="entry name" value="INCREASED DNA METHYLATION 3"/>
    <property type="match status" value="1"/>
</dbReference>
<proteinExistence type="inferred from homology"/>
<dbReference type="PANTHER" id="PTHR34661">
    <property type="entry name" value="INCREASED DNA METHYLATION 3"/>
    <property type="match status" value="1"/>
</dbReference>
<feature type="compositionally biased region" description="Polar residues" evidence="2">
    <location>
        <begin position="29"/>
        <end position="38"/>
    </location>
</feature>
<reference evidence="4 5" key="1">
    <citation type="submission" date="2019-09" db="EMBL/GenBank/DDBJ databases">
        <title>A chromosome-level genome assembly of the Chinese tupelo Nyssa sinensis.</title>
        <authorList>
            <person name="Yang X."/>
            <person name="Kang M."/>
            <person name="Yang Y."/>
            <person name="Xiong H."/>
            <person name="Wang M."/>
            <person name="Zhang Z."/>
            <person name="Wang Z."/>
            <person name="Wu H."/>
            <person name="Ma T."/>
            <person name="Liu J."/>
            <person name="Xi Z."/>
        </authorList>
    </citation>
    <scope>NUCLEOTIDE SEQUENCE [LARGE SCALE GENOMIC DNA]</scope>
    <source>
        <strain evidence="4">J267</strain>
        <tissue evidence="4">Leaf</tissue>
    </source>
</reference>
<dbReference type="InterPro" id="IPR008978">
    <property type="entry name" value="HSP20-like_chaperone"/>
</dbReference>
<protein>
    <recommendedName>
        <fullName evidence="3">SHSP domain-containing protein</fullName>
    </recommendedName>
</protein>
<accession>A0A5J5B874</accession>
<comment type="similarity">
    <text evidence="1">Belongs to the small heat shock protein (HSP20) family.</text>
</comment>
<dbReference type="EMBL" id="CM018038">
    <property type="protein sequence ID" value="KAA8537371.1"/>
    <property type="molecule type" value="Genomic_DNA"/>
</dbReference>
<evidence type="ECO:0000256" key="1">
    <source>
        <dbReference type="PROSITE-ProRule" id="PRU00285"/>
    </source>
</evidence>
<evidence type="ECO:0000256" key="2">
    <source>
        <dbReference type="SAM" id="MobiDB-lite"/>
    </source>
</evidence>
<dbReference type="AlphaFoldDB" id="A0A5J5B874"/>
<evidence type="ECO:0000313" key="4">
    <source>
        <dbReference type="EMBL" id="KAA8537371.1"/>
    </source>
</evidence>
<evidence type="ECO:0000313" key="5">
    <source>
        <dbReference type="Proteomes" id="UP000325577"/>
    </source>
</evidence>
<sequence length="613" mass="66278">MNTSHSEKKVKRIIWKNCGEPMAGKDTNRNGNSSTSFNDDSEKRHYFDPLQMSAFPRRDSLDGPCMMPLLSIPKVEECNSEASIVLTGTARIGGTGPSVGTVDIGVSKSAYFFRVALPGVKKDPGLFSCEIERDGKVHVRGETSTGERTVSKYSRVFEMKFQQQCPPGPFRLSFRLPGPVDPRLFLPNFRSDGILEAVVAKYERRSSKTIASTTLPEARVSGHRSVSGIPDERGVDKLGNMNVDPQLMPIVAQTRAETGTPSGEGARPPLGLIDIVTDEDMNVDPQLMPIVAQIGTPNGEGATPPLGLIDIVTDEDTYLFRVSLPGVKSDLRNVGCRMRHNGNVYIQGVLNGTASLKDITSMREMKVPQQSKFIISFDLPGPVDPRQATPNFRPDGILEVVVKKFTIPLPGVVPDAKEGGPTGNKRRSSKTLASTEHFEKLTISPTARFPASSTSSSAEEVILDKLGSMNVEESIDPQLKPTVIRTGTAEGGRAGPPVGLVDIGISEDAYLFRVALPGVRSDQCNVECRMQRDGRVHIQGSVNGGAVLKETSSACEMKVQQLCPPGPFTVSFNLPGPIDPRLASSNFRSDGILEVVVRKFTEPRVVPDGVPSS</sequence>
<gene>
    <name evidence="4" type="ORF">F0562_026942</name>
</gene>
<dbReference type="PROSITE" id="PS01031">
    <property type="entry name" value="SHSP"/>
    <property type="match status" value="2"/>
</dbReference>
<keyword evidence="5" id="KW-1185">Reference proteome</keyword>
<dbReference type="OrthoDB" id="1211981at2759"/>
<dbReference type="Gene3D" id="2.60.40.790">
    <property type="match status" value="3"/>
</dbReference>